<name>A0A7V2SZF5_LEUMU</name>
<dbReference type="AlphaFoldDB" id="A0A7V2SZF5"/>
<sequence length="88" mass="10574">MDAVSVNQFRAKLKEFVDRVIDTHDVLKITRRKGQDFVVISADDWERHQETLYILQNKYLMKQINKARENHKKGYQPSEKERDEIIDL</sequence>
<dbReference type="EMBL" id="DRMS01000213">
    <property type="protein sequence ID" value="HFC92279.1"/>
    <property type="molecule type" value="Genomic_DNA"/>
</dbReference>
<dbReference type="PANTHER" id="PTHR33713:SF6">
    <property type="entry name" value="ANTITOXIN YEFM"/>
    <property type="match status" value="1"/>
</dbReference>
<comment type="similarity">
    <text evidence="1 2">Belongs to the phD/YefM antitoxin family.</text>
</comment>
<dbReference type="NCBIfam" id="TIGR01552">
    <property type="entry name" value="phd_fam"/>
    <property type="match status" value="1"/>
</dbReference>
<dbReference type="InterPro" id="IPR036165">
    <property type="entry name" value="YefM-like_sf"/>
</dbReference>
<feature type="region of interest" description="Disordered" evidence="3">
    <location>
        <begin position="69"/>
        <end position="88"/>
    </location>
</feature>
<evidence type="ECO:0000256" key="3">
    <source>
        <dbReference type="SAM" id="MobiDB-lite"/>
    </source>
</evidence>
<comment type="caution">
    <text evidence="4">The sequence shown here is derived from an EMBL/GenBank/DDBJ whole genome shotgun (WGS) entry which is preliminary data.</text>
</comment>
<dbReference type="InterPro" id="IPR006442">
    <property type="entry name" value="Antitoxin_Phd/YefM"/>
</dbReference>
<evidence type="ECO:0000256" key="2">
    <source>
        <dbReference type="RuleBase" id="RU362080"/>
    </source>
</evidence>
<gene>
    <name evidence="4" type="ORF">ENJ51_05640</name>
</gene>
<organism evidence="4">
    <name type="scientific">Leucothrix mucor</name>
    <dbReference type="NCBI Taxonomy" id="45248"/>
    <lineage>
        <taxon>Bacteria</taxon>
        <taxon>Pseudomonadati</taxon>
        <taxon>Pseudomonadota</taxon>
        <taxon>Gammaproteobacteria</taxon>
        <taxon>Thiotrichales</taxon>
        <taxon>Thiotrichaceae</taxon>
        <taxon>Leucothrix</taxon>
    </lineage>
</organism>
<proteinExistence type="inferred from homology"/>
<evidence type="ECO:0000313" key="4">
    <source>
        <dbReference type="EMBL" id="HFC92279.1"/>
    </source>
</evidence>
<dbReference type="Gene3D" id="1.10.1220.170">
    <property type="match status" value="1"/>
</dbReference>
<reference evidence="4" key="1">
    <citation type="journal article" date="2020" name="mSystems">
        <title>Genome- and Community-Level Interaction Insights into Carbon Utilization and Element Cycling Functions of Hydrothermarchaeota in Hydrothermal Sediment.</title>
        <authorList>
            <person name="Zhou Z."/>
            <person name="Liu Y."/>
            <person name="Xu W."/>
            <person name="Pan J."/>
            <person name="Luo Z.H."/>
            <person name="Li M."/>
        </authorList>
    </citation>
    <scope>NUCLEOTIDE SEQUENCE [LARGE SCALE GENOMIC DNA]</scope>
    <source>
        <strain evidence="4">HyVt-493</strain>
    </source>
</reference>
<dbReference type="InterPro" id="IPR051405">
    <property type="entry name" value="phD/YefM_antitoxin"/>
</dbReference>
<dbReference type="Proteomes" id="UP000885750">
    <property type="component" value="Unassembled WGS sequence"/>
</dbReference>
<protein>
    <recommendedName>
        <fullName evidence="2">Antitoxin</fullName>
    </recommendedName>
</protein>
<dbReference type="SUPFAM" id="SSF143120">
    <property type="entry name" value="YefM-like"/>
    <property type="match status" value="1"/>
</dbReference>
<accession>A0A7V2SZF5</accession>
<dbReference type="Pfam" id="PF02604">
    <property type="entry name" value="PhdYeFM_antitox"/>
    <property type="match status" value="1"/>
</dbReference>
<dbReference type="Gene3D" id="3.40.1620.10">
    <property type="entry name" value="YefM-like domain"/>
    <property type="match status" value="1"/>
</dbReference>
<comment type="function">
    <text evidence="2">Antitoxin component of a type II toxin-antitoxin (TA) system.</text>
</comment>
<feature type="compositionally biased region" description="Basic and acidic residues" evidence="3">
    <location>
        <begin position="78"/>
        <end position="88"/>
    </location>
</feature>
<dbReference type="PANTHER" id="PTHR33713">
    <property type="entry name" value="ANTITOXIN YAFN-RELATED"/>
    <property type="match status" value="1"/>
</dbReference>
<evidence type="ECO:0000256" key="1">
    <source>
        <dbReference type="ARBA" id="ARBA00009981"/>
    </source>
</evidence>